<dbReference type="Gene3D" id="1.25.10.10">
    <property type="entry name" value="Leucine-rich Repeat Variant"/>
    <property type="match status" value="1"/>
</dbReference>
<comment type="caution">
    <text evidence="1">The sequence shown here is derived from an EMBL/GenBank/DDBJ whole genome shotgun (WGS) entry which is preliminary data.</text>
</comment>
<dbReference type="SUPFAM" id="SSF48371">
    <property type="entry name" value="ARM repeat"/>
    <property type="match status" value="1"/>
</dbReference>
<proteinExistence type="predicted"/>
<dbReference type="InterPro" id="IPR016024">
    <property type="entry name" value="ARM-type_fold"/>
</dbReference>
<dbReference type="InterPro" id="IPR011989">
    <property type="entry name" value="ARM-like"/>
</dbReference>
<organism evidence="1 2">
    <name type="scientific">Massilia frigida</name>
    <dbReference type="NCBI Taxonomy" id="2609281"/>
    <lineage>
        <taxon>Bacteria</taxon>
        <taxon>Pseudomonadati</taxon>
        <taxon>Pseudomonadota</taxon>
        <taxon>Betaproteobacteria</taxon>
        <taxon>Burkholderiales</taxon>
        <taxon>Oxalobacteraceae</taxon>
        <taxon>Telluria group</taxon>
        <taxon>Massilia</taxon>
    </lineage>
</organism>
<sequence length="302" mass="32843">MFATALSGPILGRIQATGSASMKKTVVKQASLKSLAGTALQDWESEMSWEAIRALQMLGSPETLAMAQRFATSKNRHKRALAMYIASQLRRERYPKRWHSGSHEYAMEETQALLLAGLNDPIANVVLAAISGVGHRPHPSALPALLAFATHADANIRFQVAFALAHYHEDASVEALLALAADPDDDTRDWATFALGSMHEADTAEIRERLWHNLGDSNESVSGEALAGLASRKDERVIAVLLERLDDDCMVFELDAAEMMASPLLLAPLNAIRNAVSRDEDSDSYWHNRLDAAIAACGGGEK</sequence>
<name>A0ABX0N5R0_9BURK</name>
<accession>A0ABX0N5R0</accession>
<reference evidence="1 2" key="1">
    <citation type="submission" date="2019-10" db="EMBL/GenBank/DDBJ databases">
        <title>Taxonomy of Antarctic Massilia spp.: description of Massilia rubra sp. nov., Massilia aquatica sp. nov., Massilia mucilaginosa sp. nov., Massilia frigida sp. nov. isolated from streams, lakes and regoliths.</title>
        <authorList>
            <person name="Holochova P."/>
            <person name="Sedlacek I."/>
            <person name="Kralova S."/>
            <person name="Maslanova I."/>
            <person name="Busse H.-J."/>
            <person name="Stankova E."/>
            <person name="Vrbovska V."/>
            <person name="Kovarovic V."/>
            <person name="Bartak M."/>
            <person name="Svec P."/>
            <person name="Pantucek R."/>
        </authorList>
    </citation>
    <scope>NUCLEOTIDE SEQUENCE [LARGE SCALE GENOMIC DNA]</scope>
    <source>
        <strain evidence="1 2">CCM 8695</strain>
    </source>
</reference>
<dbReference type="EMBL" id="WHJG01000001">
    <property type="protein sequence ID" value="NHZ78022.1"/>
    <property type="molecule type" value="Genomic_DNA"/>
</dbReference>
<protein>
    <recommendedName>
        <fullName evidence="3">HEAT repeat domain-containing protein</fullName>
    </recommendedName>
</protein>
<gene>
    <name evidence="1" type="ORF">F2P44_01730</name>
</gene>
<keyword evidence="2" id="KW-1185">Reference proteome</keyword>
<dbReference type="Proteomes" id="UP000621455">
    <property type="component" value="Unassembled WGS sequence"/>
</dbReference>
<dbReference type="Pfam" id="PF13646">
    <property type="entry name" value="HEAT_2"/>
    <property type="match status" value="1"/>
</dbReference>
<evidence type="ECO:0008006" key="3">
    <source>
        <dbReference type="Google" id="ProtNLM"/>
    </source>
</evidence>
<evidence type="ECO:0000313" key="2">
    <source>
        <dbReference type="Proteomes" id="UP000621455"/>
    </source>
</evidence>
<evidence type="ECO:0000313" key="1">
    <source>
        <dbReference type="EMBL" id="NHZ78022.1"/>
    </source>
</evidence>